<reference evidence="1" key="2">
    <citation type="journal article" date="2015" name="Fish Shellfish Immunol.">
        <title>Early steps in the European eel (Anguilla anguilla)-Vibrio vulnificus interaction in the gills: Role of the RtxA13 toxin.</title>
        <authorList>
            <person name="Callol A."/>
            <person name="Pajuelo D."/>
            <person name="Ebbesson L."/>
            <person name="Teles M."/>
            <person name="MacKenzie S."/>
            <person name="Amaro C."/>
        </authorList>
    </citation>
    <scope>NUCLEOTIDE SEQUENCE</scope>
</reference>
<proteinExistence type="predicted"/>
<sequence>MTCSCCLSSSWCSQCPFSRSCDSTLTVPLKVEAVLKRIVCYGHRHTIPAQKHICFLLANDCL</sequence>
<accession>A0A0E9WMJ7</accession>
<evidence type="ECO:0000313" key="1">
    <source>
        <dbReference type="EMBL" id="JAH90703.1"/>
    </source>
</evidence>
<name>A0A0E9WMJ7_ANGAN</name>
<reference evidence="1" key="1">
    <citation type="submission" date="2014-11" db="EMBL/GenBank/DDBJ databases">
        <authorList>
            <person name="Amaro Gonzalez C."/>
        </authorList>
    </citation>
    <scope>NUCLEOTIDE SEQUENCE</scope>
</reference>
<dbReference type="AlphaFoldDB" id="A0A0E9WMJ7"/>
<protein>
    <submittedName>
        <fullName evidence="1">Uncharacterized protein</fullName>
    </submittedName>
</protein>
<organism evidence="1">
    <name type="scientific">Anguilla anguilla</name>
    <name type="common">European freshwater eel</name>
    <name type="synonym">Muraena anguilla</name>
    <dbReference type="NCBI Taxonomy" id="7936"/>
    <lineage>
        <taxon>Eukaryota</taxon>
        <taxon>Metazoa</taxon>
        <taxon>Chordata</taxon>
        <taxon>Craniata</taxon>
        <taxon>Vertebrata</taxon>
        <taxon>Euteleostomi</taxon>
        <taxon>Actinopterygii</taxon>
        <taxon>Neopterygii</taxon>
        <taxon>Teleostei</taxon>
        <taxon>Anguilliformes</taxon>
        <taxon>Anguillidae</taxon>
        <taxon>Anguilla</taxon>
    </lineage>
</organism>
<dbReference type="EMBL" id="GBXM01017874">
    <property type="protein sequence ID" value="JAH90703.1"/>
    <property type="molecule type" value="Transcribed_RNA"/>
</dbReference>